<keyword evidence="3" id="KW-1185">Reference proteome</keyword>
<dbReference type="PANTHER" id="PTHR10635">
    <property type="entry name" value="COATOMER SUBUNIT BETA"/>
    <property type="match status" value="1"/>
</dbReference>
<dbReference type="Proteomes" id="UP000714275">
    <property type="component" value="Unassembled WGS sequence"/>
</dbReference>
<dbReference type="GO" id="GO:0030126">
    <property type="term" value="C:COPI vesicle coat"/>
    <property type="evidence" value="ECO:0007669"/>
    <property type="project" value="TreeGrafter"/>
</dbReference>
<comment type="caution">
    <text evidence="2">The sequence shown here is derived from an EMBL/GenBank/DDBJ whole genome shotgun (WGS) entry which is preliminary data.</text>
</comment>
<evidence type="ECO:0000313" key="2">
    <source>
        <dbReference type="EMBL" id="KAG1775254.1"/>
    </source>
</evidence>
<evidence type="ECO:0000256" key="1">
    <source>
        <dbReference type="SAM" id="MobiDB-lite"/>
    </source>
</evidence>
<dbReference type="AlphaFoldDB" id="A0A9P6ZR52"/>
<organism evidence="2 3">
    <name type="scientific">Suillus placidus</name>
    <dbReference type="NCBI Taxonomy" id="48579"/>
    <lineage>
        <taxon>Eukaryota</taxon>
        <taxon>Fungi</taxon>
        <taxon>Dikarya</taxon>
        <taxon>Basidiomycota</taxon>
        <taxon>Agaricomycotina</taxon>
        <taxon>Agaricomycetes</taxon>
        <taxon>Agaricomycetidae</taxon>
        <taxon>Boletales</taxon>
        <taxon>Suillineae</taxon>
        <taxon>Suillaceae</taxon>
        <taxon>Suillus</taxon>
    </lineage>
</organism>
<reference evidence="2" key="1">
    <citation type="journal article" date="2020" name="New Phytol.">
        <title>Comparative genomics reveals dynamic genome evolution in host specialist ectomycorrhizal fungi.</title>
        <authorList>
            <person name="Lofgren L.A."/>
            <person name="Nguyen N.H."/>
            <person name="Vilgalys R."/>
            <person name="Ruytinx J."/>
            <person name="Liao H.L."/>
            <person name="Branco S."/>
            <person name="Kuo A."/>
            <person name="LaButti K."/>
            <person name="Lipzen A."/>
            <person name="Andreopoulos W."/>
            <person name="Pangilinan J."/>
            <person name="Riley R."/>
            <person name="Hundley H."/>
            <person name="Na H."/>
            <person name="Barry K."/>
            <person name="Grigoriev I.V."/>
            <person name="Stajich J.E."/>
            <person name="Kennedy P.G."/>
        </authorList>
    </citation>
    <scope>NUCLEOTIDE SEQUENCE</scope>
    <source>
        <strain evidence="2">DOB743</strain>
    </source>
</reference>
<dbReference type="OrthoDB" id="2627597at2759"/>
<dbReference type="GO" id="GO:0006891">
    <property type="term" value="P:intra-Golgi vesicle-mediated transport"/>
    <property type="evidence" value="ECO:0007669"/>
    <property type="project" value="TreeGrafter"/>
</dbReference>
<proteinExistence type="predicted"/>
<evidence type="ECO:0000313" key="3">
    <source>
        <dbReference type="Proteomes" id="UP000714275"/>
    </source>
</evidence>
<dbReference type="EMBL" id="JABBWD010000035">
    <property type="protein sequence ID" value="KAG1775254.1"/>
    <property type="molecule type" value="Genomic_DNA"/>
</dbReference>
<sequence>MPGNTAKLVVEKFPRLRQSICEKLTQTLTEIQSGKAASAASFGFWANIQAIFQDIRKVLGEIPILASEQWLLDEAGGEEDKKEDKKVEGSGRPKGRMNSFGSYTWVLADGTYATETAYTSANSARLEAVKTVSKLPLRALILGGDFFTGLVLASALTKLVL</sequence>
<protein>
    <submittedName>
        <fullName evidence="2">Uncharacterized protein</fullName>
    </submittedName>
</protein>
<dbReference type="GO" id="GO:0006888">
    <property type="term" value="P:endoplasmic reticulum to Golgi vesicle-mediated transport"/>
    <property type="evidence" value="ECO:0007669"/>
    <property type="project" value="TreeGrafter"/>
</dbReference>
<feature type="compositionally biased region" description="Basic and acidic residues" evidence="1">
    <location>
        <begin position="78"/>
        <end position="91"/>
    </location>
</feature>
<accession>A0A9P6ZR52</accession>
<dbReference type="InterPro" id="IPR016460">
    <property type="entry name" value="COPB1"/>
</dbReference>
<gene>
    <name evidence="2" type="ORF">EV702DRAFT_1047108</name>
</gene>
<dbReference type="GO" id="GO:0006886">
    <property type="term" value="P:intracellular protein transport"/>
    <property type="evidence" value="ECO:0007669"/>
    <property type="project" value="InterPro"/>
</dbReference>
<feature type="region of interest" description="Disordered" evidence="1">
    <location>
        <begin position="75"/>
        <end position="96"/>
    </location>
</feature>
<dbReference type="PANTHER" id="PTHR10635:SF0">
    <property type="entry name" value="COATOMER SUBUNIT BETA"/>
    <property type="match status" value="1"/>
</dbReference>
<name>A0A9P6ZR52_9AGAM</name>